<name>A0ABD6EK58_9BILA</name>
<dbReference type="Gene3D" id="1.25.50.20">
    <property type="match status" value="1"/>
</dbReference>
<dbReference type="GO" id="GO:0008270">
    <property type="term" value="F:zinc ion binding"/>
    <property type="evidence" value="ECO:0007669"/>
    <property type="project" value="UniProtKB-UniRule"/>
</dbReference>
<dbReference type="InterPro" id="IPR027268">
    <property type="entry name" value="Peptidase_M4/M1_CTD_sf"/>
</dbReference>
<evidence type="ECO:0000313" key="13">
    <source>
        <dbReference type="EMBL" id="MFH4980363.1"/>
    </source>
</evidence>
<keyword evidence="5 8" id="KW-0862">Zinc</keyword>
<keyword evidence="4 10" id="KW-0378">Hydrolase</keyword>
<dbReference type="InterPro" id="IPR001930">
    <property type="entry name" value="Peptidase_M1"/>
</dbReference>
<dbReference type="InterPro" id="IPR050344">
    <property type="entry name" value="Peptidase_M1_aminopeptidases"/>
</dbReference>
<feature type="binding site" evidence="8">
    <location>
        <position position="149"/>
    </location>
    <ligand>
        <name>Zn(2+)</name>
        <dbReference type="ChEBI" id="CHEBI:29105"/>
        <note>catalytic</note>
    </ligand>
</feature>
<evidence type="ECO:0000256" key="4">
    <source>
        <dbReference type="ARBA" id="ARBA00022801"/>
    </source>
</evidence>
<keyword evidence="2 10" id="KW-0645">Protease</keyword>
<protein>
    <recommendedName>
        <fullName evidence="10">Aminopeptidase</fullName>
        <ecNumber evidence="10">3.4.11.-</ecNumber>
    </recommendedName>
</protein>
<comment type="similarity">
    <text evidence="1 10">Belongs to the peptidase M1 family.</text>
</comment>
<comment type="caution">
    <text evidence="13">The sequence shown here is derived from an EMBL/GenBank/DDBJ whole genome shotgun (WGS) entry which is preliminary data.</text>
</comment>
<dbReference type="CDD" id="cd09601">
    <property type="entry name" value="M1_APN-Q_like"/>
    <property type="match status" value="1"/>
</dbReference>
<dbReference type="InterPro" id="IPR042097">
    <property type="entry name" value="Aminopeptidase_N-like_N_sf"/>
</dbReference>
<dbReference type="AlphaFoldDB" id="A0ABD6EK58"/>
<dbReference type="Gene3D" id="2.60.40.1910">
    <property type="match status" value="1"/>
</dbReference>
<dbReference type="GO" id="GO:0008237">
    <property type="term" value="F:metallopeptidase activity"/>
    <property type="evidence" value="ECO:0007669"/>
    <property type="project" value="UniProtKB-KW"/>
</dbReference>
<dbReference type="SUPFAM" id="SSF63737">
    <property type="entry name" value="Leukotriene A4 hydrolase N-terminal domain"/>
    <property type="match status" value="1"/>
</dbReference>
<feature type="site" description="Transition state stabilizer" evidence="9">
    <location>
        <position position="231"/>
    </location>
</feature>
<dbReference type="EC" id="3.4.11.-" evidence="10"/>
<organism evidence="13 14">
    <name type="scientific">Gnathostoma spinigerum</name>
    <dbReference type="NCBI Taxonomy" id="75299"/>
    <lineage>
        <taxon>Eukaryota</taxon>
        <taxon>Metazoa</taxon>
        <taxon>Ecdysozoa</taxon>
        <taxon>Nematoda</taxon>
        <taxon>Chromadorea</taxon>
        <taxon>Rhabditida</taxon>
        <taxon>Spirurina</taxon>
        <taxon>Gnathostomatomorpha</taxon>
        <taxon>Gnathostomatoidea</taxon>
        <taxon>Gnathostomatidae</taxon>
        <taxon>Gnathostoma</taxon>
    </lineage>
</organism>
<evidence type="ECO:0000256" key="5">
    <source>
        <dbReference type="ARBA" id="ARBA00022833"/>
    </source>
</evidence>
<dbReference type="InterPro" id="IPR034016">
    <property type="entry name" value="M1_APN-typ"/>
</dbReference>
<dbReference type="GO" id="GO:0004177">
    <property type="term" value="F:aminopeptidase activity"/>
    <property type="evidence" value="ECO:0007669"/>
    <property type="project" value="UniProtKB-KW"/>
</dbReference>
<dbReference type="Gene3D" id="1.10.390.10">
    <property type="entry name" value="Neutral Protease Domain 2"/>
    <property type="match status" value="1"/>
</dbReference>
<dbReference type="Gene3D" id="2.60.40.1730">
    <property type="entry name" value="tricorn interacting facor f3 domain"/>
    <property type="match status" value="1"/>
</dbReference>
<comment type="cofactor">
    <cofactor evidence="8 10">
        <name>Zn(2+)</name>
        <dbReference type="ChEBI" id="CHEBI:29105"/>
    </cofactor>
    <text evidence="8 10">Binds 1 zinc ion per subunit.</text>
</comment>
<keyword evidence="10" id="KW-0031">Aminopeptidase</keyword>
<dbReference type="SUPFAM" id="SSF55486">
    <property type="entry name" value="Metalloproteases ('zincins'), catalytic domain"/>
    <property type="match status" value="1"/>
</dbReference>
<dbReference type="Pfam" id="PF01433">
    <property type="entry name" value="Peptidase_M1"/>
    <property type="match status" value="1"/>
</dbReference>
<evidence type="ECO:0000256" key="9">
    <source>
        <dbReference type="PIRSR" id="PIRSR634016-4"/>
    </source>
</evidence>
<dbReference type="GO" id="GO:0006508">
    <property type="term" value="P:proteolysis"/>
    <property type="evidence" value="ECO:0007669"/>
    <property type="project" value="UniProtKB-KW"/>
</dbReference>
<keyword evidence="3 8" id="KW-0479">Metal-binding</keyword>
<gene>
    <name evidence="13" type="ORF">AB6A40_007072</name>
</gene>
<evidence type="ECO:0000256" key="7">
    <source>
        <dbReference type="PIRSR" id="PIRSR634016-1"/>
    </source>
</evidence>
<evidence type="ECO:0000256" key="8">
    <source>
        <dbReference type="PIRSR" id="PIRSR634016-3"/>
    </source>
</evidence>
<feature type="domain" description="ERAP1-like C-terminal" evidence="12">
    <location>
        <begin position="382"/>
        <end position="690"/>
    </location>
</feature>
<dbReference type="PRINTS" id="PR00756">
    <property type="entry name" value="ALADIPTASE"/>
</dbReference>
<feature type="binding site" evidence="8">
    <location>
        <position position="172"/>
    </location>
    <ligand>
        <name>Zn(2+)</name>
        <dbReference type="ChEBI" id="CHEBI:29105"/>
        <note>catalytic</note>
    </ligand>
</feature>
<dbReference type="InterPro" id="IPR014782">
    <property type="entry name" value="Peptidase_M1_dom"/>
</dbReference>
<accession>A0ABD6EK58</accession>
<evidence type="ECO:0000259" key="12">
    <source>
        <dbReference type="Pfam" id="PF11838"/>
    </source>
</evidence>
<reference evidence="13 14" key="1">
    <citation type="submission" date="2024-08" db="EMBL/GenBank/DDBJ databases">
        <title>Gnathostoma spinigerum genome.</title>
        <authorList>
            <person name="Gonzalez-Bertolin B."/>
            <person name="Monzon S."/>
            <person name="Zaballos A."/>
            <person name="Jimenez P."/>
            <person name="Dekumyoy P."/>
            <person name="Varona S."/>
            <person name="Cuesta I."/>
            <person name="Sumanam S."/>
            <person name="Adisakwattana P."/>
            <person name="Gasser R.B."/>
            <person name="Hernandez-Gonzalez A."/>
            <person name="Young N.D."/>
            <person name="Perteguer M.J."/>
        </authorList>
    </citation>
    <scope>NUCLEOTIDE SEQUENCE [LARGE SCALE GENOMIC DNA]</scope>
    <source>
        <strain evidence="13">AL3</strain>
        <tissue evidence="13">Liver</tissue>
    </source>
</reference>
<evidence type="ECO:0000256" key="1">
    <source>
        <dbReference type="ARBA" id="ARBA00010136"/>
    </source>
</evidence>
<dbReference type="PANTHER" id="PTHR11533:SF293">
    <property type="entry name" value="AMINOPEPTIDASE-2-RELATED"/>
    <property type="match status" value="1"/>
</dbReference>
<proteinExistence type="inferred from homology"/>
<dbReference type="Pfam" id="PF11838">
    <property type="entry name" value="ERAP1_C"/>
    <property type="match status" value="1"/>
</dbReference>
<sequence length="737" mass="85274">ITYPKDMVALANTREDKTSESGGWKTTEFDRTPNMSSYALAFAIGKLGKNERTVGETKVRIWAWGGLEAYTDYALDVVSNTLQYMEKTFNKKYPPLMKKLDVVALPQYTNGSRALENWGLICAIHTAVLINPTYSRGVDKGQVARILSHEVVHQWFGNLVTMSWWSHIFLNEAFANFWSSHALSDMFPQEKEFARYLLYYWSQDALTKDAILADTKPIISTELPIFNFEPYEKGASILDMLDQKIGHNVFIEGLRAYVAKYAEKVVTDVELWDCITTAAKNHSLKDWNGEDLNVTTFMNPWMYQASYPVIKVITDNAKLRYEQEPMIDEAKLPKSTYSYKWPIAVKSRKLGQGNNVSIEYFNGKDGTSNYWKRSKDDVSIDNVDGMPFYRVWYDSPSWAKIEETMKKKEELQKFNEYTLATFITDAYALAERKSLPWERLLSIIDVVRKYTKNPTALRPAQTILQKLAQRLKKHANFVDFKNFQFATVESYMNDWVMTEPKTKTIMAEMNSADLSVLACATDDSSGNLCRQRAENFYKENFLTPCEQKEADLSTCNKIPLQFRRIALCYGVMKNTETLPLIRKMYDHMVKTAPYFESESDNYLFAMSCVPGEFPKLTEEAVSGNLPPKTLFYIKENDPSNEALWKYFVRNVDKVRFGVPSFQYFIEIAVGDWSTKQQKQKVSEFIAKDDGINIDKWQKGILEDAINRIDKNIEWMSKEGKEIMQWITRWKKSLNRTV</sequence>
<feature type="domain" description="Peptidase M1 membrane alanine aminopeptidase" evidence="11">
    <location>
        <begin position="73"/>
        <end position="301"/>
    </location>
</feature>
<evidence type="ECO:0000256" key="6">
    <source>
        <dbReference type="ARBA" id="ARBA00023049"/>
    </source>
</evidence>
<dbReference type="Proteomes" id="UP001608902">
    <property type="component" value="Unassembled WGS sequence"/>
</dbReference>
<evidence type="ECO:0000256" key="2">
    <source>
        <dbReference type="ARBA" id="ARBA00022670"/>
    </source>
</evidence>
<keyword evidence="6 10" id="KW-0482">Metalloprotease</keyword>
<evidence type="ECO:0000256" key="3">
    <source>
        <dbReference type="ARBA" id="ARBA00022723"/>
    </source>
</evidence>
<evidence type="ECO:0000313" key="14">
    <source>
        <dbReference type="Proteomes" id="UP001608902"/>
    </source>
</evidence>
<keyword evidence="14" id="KW-1185">Reference proteome</keyword>
<feature type="non-terminal residue" evidence="13">
    <location>
        <position position="1"/>
    </location>
</feature>
<dbReference type="PANTHER" id="PTHR11533">
    <property type="entry name" value="PROTEASE M1 ZINC METALLOPROTEASE"/>
    <property type="match status" value="1"/>
</dbReference>
<evidence type="ECO:0000259" key="11">
    <source>
        <dbReference type="Pfam" id="PF01433"/>
    </source>
</evidence>
<feature type="binding site" evidence="8">
    <location>
        <position position="153"/>
    </location>
    <ligand>
        <name>Zn(2+)</name>
        <dbReference type="ChEBI" id="CHEBI:29105"/>
        <note>catalytic</note>
    </ligand>
</feature>
<dbReference type="EMBL" id="JBGFUD010005447">
    <property type="protein sequence ID" value="MFH4980363.1"/>
    <property type="molecule type" value="Genomic_DNA"/>
</dbReference>
<evidence type="ECO:0000256" key="10">
    <source>
        <dbReference type="RuleBase" id="RU364040"/>
    </source>
</evidence>
<dbReference type="InterPro" id="IPR024571">
    <property type="entry name" value="ERAP1-like_C_dom"/>
</dbReference>
<feature type="active site" description="Proton acceptor" evidence="7">
    <location>
        <position position="150"/>
    </location>
</feature>